<gene>
    <name evidence="8" type="ORF">H8718_17080</name>
</gene>
<dbReference type="InterPro" id="IPR023562">
    <property type="entry name" value="ClpP/TepA"/>
</dbReference>
<evidence type="ECO:0000256" key="7">
    <source>
        <dbReference type="SAM" id="MobiDB-lite"/>
    </source>
</evidence>
<dbReference type="AlphaFoldDB" id="A0A926ENA7"/>
<feature type="region of interest" description="Disordered" evidence="7">
    <location>
        <begin position="330"/>
        <end position="369"/>
    </location>
</feature>
<keyword evidence="3 8" id="KW-0645">Protease</keyword>
<comment type="caution">
    <text evidence="8">The sequence shown here is derived from an EMBL/GenBank/DDBJ whole genome shotgun (WGS) entry which is preliminary data.</text>
</comment>
<dbReference type="GO" id="GO:0009368">
    <property type="term" value="C:endopeptidase Clp complex"/>
    <property type="evidence" value="ECO:0007669"/>
    <property type="project" value="TreeGrafter"/>
</dbReference>
<evidence type="ECO:0000256" key="1">
    <source>
        <dbReference type="ARBA" id="ARBA00007039"/>
    </source>
</evidence>
<accession>A0A926ENA7</accession>
<reference evidence="8" key="1">
    <citation type="submission" date="2020-08" db="EMBL/GenBank/DDBJ databases">
        <title>Genome public.</title>
        <authorList>
            <person name="Liu C."/>
            <person name="Sun Q."/>
        </authorList>
    </citation>
    <scope>NUCLEOTIDE SEQUENCE</scope>
    <source>
        <strain evidence="8">NSJ-12</strain>
    </source>
</reference>
<evidence type="ECO:0000313" key="8">
    <source>
        <dbReference type="EMBL" id="MBC8581222.1"/>
    </source>
</evidence>
<proteinExistence type="inferred from homology"/>
<evidence type="ECO:0000256" key="3">
    <source>
        <dbReference type="ARBA" id="ARBA00022670"/>
    </source>
</evidence>
<dbReference type="GO" id="GO:0004252">
    <property type="term" value="F:serine-type endopeptidase activity"/>
    <property type="evidence" value="ECO:0007669"/>
    <property type="project" value="InterPro"/>
</dbReference>
<dbReference type="RefSeq" id="WP_249334038.1">
    <property type="nucleotide sequence ID" value="NZ_JACRSY010000041.1"/>
</dbReference>
<feature type="compositionally biased region" description="Basic and acidic residues" evidence="7">
    <location>
        <begin position="330"/>
        <end position="354"/>
    </location>
</feature>
<evidence type="ECO:0000256" key="4">
    <source>
        <dbReference type="ARBA" id="ARBA00022801"/>
    </source>
</evidence>
<keyword evidence="4" id="KW-0378">Hydrolase</keyword>
<dbReference type="GO" id="GO:0004176">
    <property type="term" value="F:ATP-dependent peptidase activity"/>
    <property type="evidence" value="ECO:0007669"/>
    <property type="project" value="InterPro"/>
</dbReference>
<comment type="similarity">
    <text evidence="1 6">Belongs to the peptidase S14 family.</text>
</comment>
<evidence type="ECO:0000256" key="6">
    <source>
        <dbReference type="RuleBase" id="RU003567"/>
    </source>
</evidence>
<keyword evidence="2" id="KW-0963">Cytoplasm</keyword>
<evidence type="ECO:0000256" key="2">
    <source>
        <dbReference type="ARBA" id="ARBA00022490"/>
    </source>
</evidence>
<dbReference type="Pfam" id="PF00574">
    <property type="entry name" value="CLP_protease"/>
    <property type="match status" value="1"/>
</dbReference>
<protein>
    <recommendedName>
        <fullName evidence="6">ATP-dependent Clp protease proteolytic subunit</fullName>
    </recommendedName>
</protein>
<dbReference type="SUPFAM" id="SSF52096">
    <property type="entry name" value="ClpP/crotonase"/>
    <property type="match status" value="1"/>
</dbReference>
<dbReference type="GO" id="GO:0051117">
    <property type="term" value="F:ATPase binding"/>
    <property type="evidence" value="ECO:0007669"/>
    <property type="project" value="TreeGrafter"/>
</dbReference>
<organism evidence="8 9">
    <name type="scientific">Zhenhengia yiwuensis</name>
    <dbReference type="NCBI Taxonomy" id="2763666"/>
    <lineage>
        <taxon>Bacteria</taxon>
        <taxon>Bacillati</taxon>
        <taxon>Bacillota</taxon>
        <taxon>Clostridia</taxon>
        <taxon>Lachnospirales</taxon>
        <taxon>Lachnospiraceae</taxon>
        <taxon>Zhenhengia</taxon>
    </lineage>
</organism>
<dbReference type="PANTHER" id="PTHR10381">
    <property type="entry name" value="ATP-DEPENDENT CLP PROTEASE PROTEOLYTIC SUBUNIT"/>
    <property type="match status" value="1"/>
</dbReference>
<evidence type="ECO:0000256" key="5">
    <source>
        <dbReference type="ARBA" id="ARBA00022825"/>
    </source>
</evidence>
<dbReference type="InterPro" id="IPR001907">
    <property type="entry name" value="ClpP"/>
</dbReference>
<dbReference type="Proteomes" id="UP000655830">
    <property type="component" value="Unassembled WGS sequence"/>
</dbReference>
<name>A0A926ENA7_9FIRM</name>
<feature type="region of interest" description="Disordered" evidence="7">
    <location>
        <begin position="223"/>
        <end position="246"/>
    </location>
</feature>
<dbReference type="InterPro" id="IPR029045">
    <property type="entry name" value="ClpP/crotonase-like_dom_sf"/>
</dbReference>
<evidence type="ECO:0000313" key="9">
    <source>
        <dbReference type="Proteomes" id="UP000655830"/>
    </source>
</evidence>
<dbReference type="Gene3D" id="3.90.226.10">
    <property type="entry name" value="2-enoyl-CoA Hydratase, Chain A, domain 1"/>
    <property type="match status" value="1"/>
</dbReference>
<dbReference type="PANTHER" id="PTHR10381:SF70">
    <property type="entry name" value="ATP-DEPENDENT CLP PROTEASE PROTEOLYTIC SUBUNIT"/>
    <property type="match status" value="1"/>
</dbReference>
<sequence length="369" mass="41874">MKFWNVNNVTNDEGELILYGEIRSSKPWWSEGQMITPEEFLKDMKSLRNKNKVTVRINSRGGDVFAAQAIFTHLKTLQAKVEIIIEGIAASAATIITCAGDTVKISPGSAFMIHNPSITVWDSFEAKDLEQLKEMLDSVKNCIIETYCTKTTLSKMELAEMMDNETWLTGREAVEKGFCDELLEDTKVTNSILNNRMILVNNVAHDLSGFKNMPIFEPVNIKQEPQNNELDNQVEDQTKETQRKRSNAMTLEEIKANHPDVVEQIKNEARQEERERIKAIENISASIGNELVNKAKYEEPMDAKELAFQALQLQQQNAAQFLNHIQEDTRNSGVEEVKAEGKESDPEDKIKEKVTALSNALNKDKRRVK</sequence>
<dbReference type="NCBIfam" id="NF045542">
    <property type="entry name" value="Clp_rel_HeadMat"/>
    <property type="match status" value="1"/>
</dbReference>
<dbReference type="EMBL" id="JACRSY010000041">
    <property type="protein sequence ID" value="MBC8581222.1"/>
    <property type="molecule type" value="Genomic_DNA"/>
</dbReference>
<keyword evidence="5" id="KW-0720">Serine protease</keyword>
<keyword evidence="9" id="KW-1185">Reference proteome</keyword>
<dbReference type="GO" id="GO:0006515">
    <property type="term" value="P:protein quality control for misfolded or incompletely synthesized proteins"/>
    <property type="evidence" value="ECO:0007669"/>
    <property type="project" value="TreeGrafter"/>
</dbReference>
<dbReference type="CDD" id="cd07016">
    <property type="entry name" value="S14_ClpP_1"/>
    <property type="match status" value="1"/>
</dbReference>
<dbReference type="PRINTS" id="PR00127">
    <property type="entry name" value="CLPPROTEASEP"/>
</dbReference>